<reference evidence="2 3" key="1">
    <citation type="journal article" date="2016" name="BMC Genomics">
        <title>Comparative genomics reveals Cyclospora cayetanensis possesses coccidia-like metabolism and invasion components but unique surface antigens.</title>
        <authorList>
            <person name="Liu S."/>
            <person name="Wang L."/>
            <person name="Zheng H."/>
            <person name="Xu Z."/>
            <person name="Roellig D.M."/>
            <person name="Li N."/>
            <person name="Frace M.A."/>
            <person name="Tang K."/>
            <person name="Arrowood M.J."/>
            <person name="Moss D.M."/>
            <person name="Zhang L."/>
            <person name="Feng Y."/>
            <person name="Xiao L."/>
        </authorList>
    </citation>
    <scope>NUCLEOTIDE SEQUENCE [LARGE SCALE GENOMIC DNA]</scope>
    <source>
        <strain evidence="2 3">CHN_HEN01</strain>
    </source>
</reference>
<keyword evidence="3" id="KW-1185">Reference proteome</keyword>
<evidence type="ECO:0000256" key="1">
    <source>
        <dbReference type="SAM" id="Coils"/>
    </source>
</evidence>
<organism evidence="2 3">
    <name type="scientific">Cyclospora cayetanensis</name>
    <dbReference type="NCBI Taxonomy" id="88456"/>
    <lineage>
        <taxon>Eukaryota</taxon>
        <taxon>Sar</taxon>
        <taxon>Alveolata</taxon>
        <taxon>Apicomplexa</taxon>
        <taxon>Conoidasida</taxon>
        <taxon>Coccidia</taxon>
        <taxon>Eucoccidiorida</taxon>
        <taxon>Eimeriorina</taxon>
        <taxon>Eimeriidae</taxon>
        <taxon>Cyclospora</taxon>
    </lineage>
</organism>
<gene>
    <name evidence="2" type="ORF">cyc_08881</name>
</gene>
<dbReference type="InParanoid" id="A0A1D3D5P3"/>
<keyword evidence="1" id="KW-0175">Coiled coil</keyword>
<dbReference type="EMBL" id="JROU02000637">
    <property type="protein sequence ID" value="OEH78746.1"/>
    <property type="molecule type" value="Genomic_DNA"/>
</dbReference>
<dbReference type="VEuPathDB" id="ToxoDB:cyc_08881"/>
<evidence type="ECO:0000313" key="2">
    <source>
        <dbReference type="EMBL" id="OEH78746.1"/>
    </source>
</evidence>
<dbReference type="AlphaFoldDB" id="A0A1D3D5P3"/>
<accession>A0A1D3D5P3</accession>
<comment type="caution">
    <text evidence="2">The sequence shown here is derived from an EMBL/GenBank/DDBJ whole genome shotgun (WGS) entry which is preliminary data.</text>
</comment>
<protein>
    <submittedName>
        <fullName evidence="2">Uncharacterized protein</fullName>
    </submittedName>
</protein>
<name>A0A1D3D5P3_9EIME</name>
<dbReference type="Proteomes" id="UP000095192">
    <property type="component" value="Unassembled WGS sequence"/>
</dbReference>
<feature type="coiled-coil region" evidence="1">
    <location>
        <begin position="1"/>
        <end position="73"/>
    </location>
</feature>
<proteinExistence type="predicted"/>
<evidence type="ECO:0000313" key="3">
    <source>
        <dbReference type="Proteomes" id="UP000095192"/>
    </source>
</evidence>
<sequence>MLQQQEEWETLQKRLDVQQQQRQQQDAQKIEELQQLLQKAEGQGLLQDFAAEMQQQREESLEEQLQEQSLQQQLQLVLQQRSSIDAENVELQQRRWQAEERHAVELQRQQQEFQTTTEADAAAAAATAQDLAKAVNRQLKDRLQRLSELCCLSSLLDSVEPSKLKKCR</sequence>